<dbReference type="PROSITE" id="PS01081">
    <property type="entry name" value="HTH_TETR_1"/>
    <property type="match status" value="1"/>
</dbReference>
<dbReference type="InterPro" id="IPR023772">
    <property type="entry name" value="DNA-bd_HTH_TetR-type_CS"/>
</dbReference>
<feature type="DNA-binding region" description="H-T-H motif" evidence="4">
    <location>
        <begin position="38"/>
        <end position="57"/>
    </location>
</feature>
<dbReference type="PROSITE" id="PS50977">
    <property type="entry name" value="HTH_TETR_2"/>
    <property type="match status" value="1"/>
</dbReference>
<proteinExistence type="predicted"/>
<comment type="caution">
    <text evidence="6">The sequence shown here is derived from an EMBL/GenBank/DDBJ whole genome shotgun (WGS) entry which is preliminary data.</text>
</comment>
<gene>
    <name evidence="6" type="ORF">DP939_38535</name>
</gene>
<dbReference type="GO" id="GO:0000976">
    <property type="term" value="F:transcription cis-regulatory region binding"/>
    <property type="evidence" value="ECO:0007669"/>
    <property type="project" value="TreeGrafter"/>
</dbReference>
<dbReference type="PANTHER" id="PTHR30055:SF238">
    <property type="entry name" value="MYCOFACTOCIN BIOSYNTHESIS TRANSCRIPTIONAL REGULATOR MFTR-RELATED"/>
    <property type="match status" value="1"/>
</dbReference>
<sequence>MTTMGQIGLRERKKLKTRHALIDAGLDLFLAQGYEHTTIEQIAAAVEVSPRTFFRYFAGKDDLALYHMADLEIAVTEELESRPAGESPGTALINTFRAVTRGLIASDQADKERYMKTRRLLDVTPALLSAAVGRAAGLEGRLAGLVARRQGVEGPPDQRACLVVAFVAAAARVGFECPGAHEDLGALVARVDETLTLAERSFRPGWDTPDGP</sequence>
<dbReference type="PRINTS" id="PR00455">
    <property type="entry name" value="HTHTETR"/>
</dbReference>
<evidence type="ECO:0000256" key="1">
    <source>
        <dbReference type="ARBA" id="ARBA00023015"/>
    </source>
</evidence>
<keyword evidence="3" id="KW-0804">Transcription</keyword>
<dbReference type="InterPro" id="IPR001647">
    <property type="entry name" value="HTH_TetR"/>
</dbReference>
<keyword evidence="2 4" id="KW-0238">DNA-binding</keyword>
<dbReference type="InterPro" id="IPR009057">
    <property type="entry name" value="Homeodomain-like_sf"/>
</dbReference>
<feature type="domain" description="HTH tetR-type" evidence="5">
    <location>
        <begin position="15"/>
        <end position="75"/>
    </location>
</feature>
<dbReference type="InterPro" id="IPR050109">
    <property type="entry name" value="HTH-type_TetR-like_transc_reg"/>
</dbReference>
<dbReference type="Gene3D" id="1.10.357.10">
    <property type="entry name" value="Tetracycline Repressor, domain 2"/>
    <property type="match status" value="1"/>
</dbReference>
<reference evidence="6 7" key="1">
    <citation type="submission" date="2018-06" db="EMBL/GenBank/DDBJ databases">
        <title>Sphaerisporangium craniellae sp. nov., isolated from a marine sponge in the South China Sea.</title>
        <authorList>
            <person name="Li L."/>
        </authorList>
    </citation>
    <scope>NUCLEOTIDE SEQUENCE [LARGE SCALE GENOMIC DNA]</scope>
    <source>
        <strain evidence="6 7">LHW63015</strain>
    </source>
</reference>
<keyword evidence="7" id="KW-1185">Reference proteome</keyword>
<evidence type="ECO:0000313" key="6">
    <source>
        <dbReference type="EMBL" id="RBQ14863.1"/>
    </source>
</evidence>
<dbReference type="InterPro" id="IPR041347">
    <property type="entry name" value="MftR_C"/>
</dbReference>
<evidence type="ECO:0000313" key="7">
    <source>
        <dbReference type="Proteomes" id="UP000253303"/>
    </source>
</evidence>
<evidence type="ECO:0000256" key="4">
    <source>
        <dbReference type="PROSITE-ProRule" id="PRU00335"/>
    </source>
</evidence>
<accession>A0A366LMY6</accession>
<keyword evidence="1" id="KW-0805">Transcription regulation</keyword>
<dbReference type="Proteomes" id="UP000253303">
    <property type="component" value="Unassembled WGS sequence"/>
</dbReference>
<dbReference type="Pfam" id="PF17754">
    <property type="entry name" value="TetR_C_14"/>
    <property type="match status" value="1"/>
</dbReference>
<evidence type="ECO:0000256" key="3">
    <source>
        <dbReference type="ARBA" id="ARBA00023163"/>
    </source>
</evidence>
<name>A0A366LMY6_9ACTN</name>
<dbReference type="RefSeq" id="WP_113985776.1">
    <property type="nucleotide sequence ID" value="NZ_QMEY01000028.1"/>
</dbReference>
<dbReference type="GO" id="GO:0003700">
    <property type="term" value="F:DNA-binding transcription factor activity"/>
    <property type="evidence" value="ECO:0007669"/>
    <property type="project" value="TreeGrafter"/>
</dbReference>
<evidence type="ECO:0000259" key="5">
    <source>
        <dbReference type="PROSITE" id="PS50977"/>
    </source>
</evidence>
<protein>
    <submittedName>
        <fullName evidence="6">TetR family transcriptional regulator</fullName>
    </submittedName>
</protein>
<dbReference type="Gene3D" id="1.10.10.60">
    <property type="entry name" value="Homeodomain-like"/>
    <property type="match status" value="1"/>
</dbReference>
<organism evidence="6 7">
    <name type="scientific">Spongiactinospora rosea</name>
    <dbReference type="NCBI Taxonomy" id="2248750"/>
    <lineage>
        <taxon>Bacteria</taxon>
        <taxon>Bacillati</taxon>
        <taxon>Actinomycetota</taxon>
        <taxon>Actinomycetes</taxon>
        <taxon>Streptosporangiales</taxon>
        <taxon>Streptosporangiaceae</taxon>
        <taxon>Spongiactinospora</taxon>
    </lineage>
</organism>
<dbReference type="OrthoDB" id="3296001at2"/>
<dbReference type="SUPFAM" id="SSF46689">
    <property type="entry name" value="Homeodomain-like"/>
    <property type="match status" value="1"/>
</dbReference>
<dbReference type="Pfam" id="PF00440">
    <property type="entry name" value="TetR_N"/>
    <property type="match status" value="1"/>
</dbReference>
<dbReference type="AlphaFoldDB" id="A0A366LMY6"/>
<dbReference type="EMBL" id="QMEY01000028">
    <property type="protein sequence ID" value="RBQ14863.1"/>
    <property type="molecule type" value="Genomic_DNA"/>
</dbReference>
<dbReference type="PANTHER" id="PTHR30055">
    <property type="entry name" value="HTH-TYPE TRANSCRIPTIONAL REGULATOR RUTR"/>
    <property type="match status" value="1"/>
</dbReference>
<evidence type="ECO:0000256" key="2">
    <source>
        <dbReference type="ARBA" id="ARBA00023125"/>
    </source>
</evidence>